<organism evidence="1 2">
    <name type="scientific">Ixodes persulcatus</name>
    <name type="common">Taiga tick</name>
    <dbReference type="NCBI Taxonomy" id="34615"/>
    <lineage>
        <taxon>Eukaryota</taxon>
        <taxon>Metazoa</taxon>
        <taxon>Ecdysozoa</taxon>
        <taxon>Arthropoda</taxon>
        <taxon>Chelicerata</taxon>
        <taxon>Arachnida</taxon>
        <taxon>Acari</taxon>
        <taxon>Parasitiformes</taxon>
        <taxon>Ixodida</taxon>
        <taxon>Ixodoidea</taxon>
        <taxon>Ixodidae</taxon>
        <taxon>Ixodinae</taxon>
        <taxon>Ixodes</taxon>
    </lineage>
</organism>
<dbReference type="Proteomes" id="UP000805193">
    <property type="component" value="Unassembled WGS sequence"/>
</dbReference>
<proteinExistence type="predicted"/>
<evidence type="ECO:0000313" key="2">
    <source>
        <dbReference type="Proteomes" id="UP000805193"/>
    </source>
</evidence>
<comment type="caution">
    <text evidence="1">The sequence shown here is derived from an EMBL/GenBank/DDBJ whole genome shotgun (WGS) entry which is preliminary data.</text>
</comment>
<gene>
    <name evidence="1" type="ORF">HPB47_021362</name>
</gene>
<evidence type="ECO:0000313" key="1">
    <source>
        <dbReference type="EMBL" id="KAG0431875.1"/>
    </source>
</evidence>
<protein>
    <submittedName>
        <fullName evidence="1">Uncharacterized protein</fullName>
    </submittedName>
</protein>
<dbReference type="EMBL" id="JABSTQ010009188">
    <property type="protein sequence ID" value="KAG0431875.1"/>
    <property type="molecule type" value="Genomic_DNA"/>
</dbReference>
<accession>A0AC60QF08</accession>
<keyword evidence="2" id="KW-1185">Reference proteome</keyword>
<name>A0AC60QF08_IXOPE</name>
<reference evidence="1 2" key="1">
    <citation type="journal article" date="2020" name="Cell">
        <title>Large-Scale Comparative Analyses of Tick Genomes Elucidate Their Genetic Diversity and Vector Capacities.</title>
        <authorList>
            <consortium name="Tick Genome and Microbiome Consortium (TIGMIC)"/>
            <person name="Jia N."/>
            <person name="Wang J."/>
            <person name="Shi W."/>
            <person name="Du L."/>
            <person name="Sun Y."/>
            <person name="Zhan W."/>
            <person name="Jiang J.F."/>
            <person name="Wang Q."/>
            <person name="Zhang B."/>
            <person name="Ji P."/>
            <person name="Bell-Sakyi L."/>
            <person name="Cui X.M."/>
            <person name="Yuan T.T."/>
            <person name="Jiang B.G."/>
            <person name="Yang W.F."/>
            <person name="Lam T.T."/>
            <person name="Chang Q.C."/>
            <person name="Ding S.J."/>
            <person name="Wang X.J."/>
            <person name="Zhu J.G."/>
            <person name="Ruan X.D."/>
            <person name="Zhao L."/>
            <person name="Wei J.T."/>
            <person name="Ye R.Z."/>
            <person name="Que T.C."/>
            <person name="Du C.H."/>
            <person name="Zhou Y.H."/>
            <person name="Cheng J.X."/>
            <person name="Dai P.F."/>
            <person name="Guo W.B."/>
            <person name="Han X.H."/>
            <person name="Huang E.J."/>
            <person name="Li L.F."/>
            <person name="Wei W."/>
            <person name="Gao Y.C."/>
            <person name="Liu J.Z."/>
            <person name="Shao H.Z."/>
            <person name="Wang X."/>
            <person name="Wang C.C."/>
            <person name="Yang T.C."/>
            <person name="Huo Q.B."/>
            <person name="Li W."/>
            <person name="Chen H.Y."/>
            <person name="Chen S.E."/>
            <person name="Zhou L.G."/>
            <person name="Ni X.B."/>
            <person name="Tian J.H."/>
            <person name="Sheng Y."/>
            <person name="Liu T."/>
            <person name="Pan Y.S."/>
            <person name="Xia L.Y."/>
            <person name="Li J."/>
            <person name="Zhao F."/>
            <person name="Cao W.C."/>
        </authorList>
    </citation>
    <scope>NUCLEOTIDE SEQUENCE [LARGE SCALE GENOMIC DNA]</scope>
    <source>
        <strain evidence="1">Iper-2018</strain>
    </source>
</reference>
<sequence>MRWEFACSNAGAGRGALAATGAVLGATWKLAWGCSLAAISLAGPSRQASWLVVVRAASGSSPPGLCLARKRSGNLRAVECCSRGARVFPNKQGQGIRPLSALSPAACFVARAFSLRSYSFPSLGKQALNHGALAAERRPSGTGGGALKEGNLRSVLTLADLRGMLAACPGRRPSPHTRPTPPGSSRGPHAGNCHWVTPRGSMPGCPKNLAPGASFAIRARL</sequence>